<dbReference type="PANTHER" id="PTHR47619">
    <property type="entry name" value="METALLO-HYDROLASE YYCJ-RELATED"/>
    <property type="match status" value="1"/>
</dbReference>
<comment type="caution">
    <text evidence="1">The sequence shown here is derived from an EMBL/GenBank/DDBJ whole genome shotgun (WGS) entry which is preliminary data.</text>
</comment>
<gene>
    <name evidence="1" type="ORF">S01H4_15043</name>
</gene>
<dbReference type="InterPro" id="IPR036866">
    <property type="entry name" value="RibonucZ/Hydroxyglut_hydro"/>
</dbReference>
<reference evidence="1" key="1">
    <citation type="journal article" date="2014" name="Front. Microbiol.">
        <title>High frequency of phylogenetically diverse reductive dehalogenase-homologous genes in deep subseafloor sedimentary metagenomes.</title>
        <authorList>
            <person name="Kawai M."/>
            <person name="Futagami T."/>
            <person name="Toyoda A."/>
            <person name="Takaki Y."/>
            <person name="Nishi S."/>
            <person name="Hori S."/>
            <person name="Arai W."/>
            <person name="Tsubouchi T."/>
            <person name="Morono Y."/>
            <person name="Uchiyama I."/>
            <person name="Ito T."/>
            <person name="Fujiyama A."/>
            <person name="Inagaki F."/>
            <person name="Takami H."/>
        </authorList>
    </citation>
    <scope>NUCLEOTIDE SEQUENCE</scope>
    <source>
        <strain evidence="1">Expedition CK06-06</strain>
    </source>
</reference>
<dbReference type="InterPro" id="IPR052533">
    <property type="entry name" value="WalJ/YycJ-like"/>
</dbReference>
<protein>
    <recommendedName>
        <fullName evidence="2">Metallo-beta-lactamase domain-containing protein</fullName>
    </recommendedName>
</protein>
<dbReference type="EMBL" id="BART01006594">
    <property type="protein sequence ID" value="GAG66382.1"/>
    <property type="molecule type" value="Genomic_DNA"/>
</dbReference>
<dbReference type="Gene3D" id="3.60.15.10">
    <property type="entry name" value="Ribonuclease Z/Hydroxyacylglutathione hydrolase-like"/>
    <property type="match status" value="1"/>
</dbReference>
<organism evidence="1">
    <name type="scientific">marine sediment metagenome</name>
    <dbReference type="NCBI Taxonomy" id="412755"/>
    <lineage>
        <taxon>unclassified sequences</taxon>
        <taxon>metagenomes</taxon>
        <taxon>ecological metagenomes</taxon>
    </lineage>
</organism>
<dbReference type="AlphaFoldDB" id="X1A8D5"/>
<name>X1A8D5_9ZZZZ</name>
<evidence type="ECO:0008006" key="2">
    <source>
        <dbReference type="Google" id="ProtNLM"/>
    </source>
</evidence>
<dbReference type="SUPFAM" id="SSF56281">
    <property type="entry name" value="Metallo-hydrolase/oxidoreductase"/>
    <property type="match status" value="1"/>
</dbReference>
<sequence length="64" mass="7212">MKFQCYASGSSGNLYTVKNVSTTLLIECGMPYTKINSLLDYTLHSVDSCLVSHYHQDHCKAHKE</sequence>
<accession>X1A8D5</accession>
<evidence type="ECO:0000313" key="1">
    <source>
        <dbReference type="EMBL" id="GAG66382.1"/>
    </source>
</evidence>
<proteinExistence type="predicted"/>
<dbReference type="PANTHER" id="PTHR47619:SF1">
    <property type="entry name" value="EXODEOXYRIBONUCLEASE WALJ"/>
    <property type="match status" value="1"/>
</dbReference>